<keyword evidence="3" id="KW-1185">Reference proteome</keyword>
<dbReference type="STRING" id="376427.SAMN04487954_12224"/>
<evidence type="ECO:0000256" key="1">
    <source>
        <dbReference type="SAM" id="Phobius"/>
    </source>
</evidence>
<organism evidence="2 3">
    <name type="scientific">Billgrantia gudaonensis</name>
    <dbReference type="NCBI Taxonomy" id="376427"/>
    <lineage>
        <taxon>Bacteria</taxon>
        <taxon>Pseudomonadati</taxon>
        <taxon>Pseudomonadota</taxon>
        <taxon>Gammaproteobacteria</taxon>
        <taxon>Oceanospirillales</taxon>
        <taxon>Halomonadaceae</taxon>
        <taxon>Billgrantia</taxon>
    </lineage>
</organism>
<keyword evidence="1" id="KW-0472">Membrane</keyword>
<dbReference type="Proteomes" id="UP000198525">
    <property type="component" value="Unassembled WGS sequence"/>
</dbReference>
<evidence type="ECO:0000313" key="3">
    <source>
        <dbReference type="Proteomes" id="UP000198525"/>
    </source>
</evidence>
<reference evidence="2 3" key="1">
    <citation type="submission" date="2016-10" db="EMBL/GenBank/DDBJ databases">
        <authorList>
            <person name="de Groot N.N."/>
        </authorList>
    </citation>
    <scope>NUCLEOTIDE SEQUENCE [LARGE SCALE GENOMIC DNA]</scope>
    <source>
        <strain evidence="2 3">CGMCC 1.6133</strain>
    </source>
</reference>
<sequence>MNMATIDTFDSASFSRKTQGWVALLISAGVLLLAAGVLGAGWEPIELPLGLVSLGAAAVVLLHHGCWRDEERLEEANSLILASLITLAGFHFMA</sequence>
<feature type="transmembrane region" description="Helical" evidence="1">
    <location>
        <begin position="21"/>
        <end position="41"/>
    </location>
</feature>
<protein>
    <submittedName>
        <fullName evidence="2">Uncharacterized protein</fullName>
    </submittedName>
</protein>
<dbReference type="AlphaFoldDB" id="A0A1G9DMC9"/>
<proteinExistence type="predicted"/>
<dbReference type="EMBL" id="FNES01000022">
    <property type="protein sequence ID" value="SDK65029.1"/>
    <property type="molecule type" value="Genomic_DNA"/>
</dbReference>
<feature type="transmembrane region" description="Helical" evidence="1">
    <location>
        <begin position="47"/>
        <end position="64"/>
    </location>
</feature>
<name>A0A1G9DMC9_9GAMM</name>
<keyword evidence="1" id="KW-1133">Transmembrane helix</keyword>
<gene>
    <name evidence="2" type="ORF">SAMN04487954_12224</name>
</gene>
<keyword evidence="1" id="KW-0812">Transmembrane</keyword>
<accession>A0A1G9DMC9</accession>
<evidence type="ECO:0000313" key="2">
    <source>
        <dbReference type="EMBL" id="SDK65029.1"/>
    </source>
</evidence>
<feature type="transmembrane region" description="Helical" evidence="1">
    <location>
        <begin position="76"/>
        <end position="93"/>
    </location>
</feature>